<dbReference type="PANTHER" id="PTHR44329">
    <property type="entry name" value="SERINE/THREONINE-PROTEIN KINASE TNNI3K-RELATED"/>
    <property type="match status" value="1"/>
</dbReference>
<feature type="non-terminal residue" evidence="7">
    <location>
        <position position="382"/>
    </location>
</feature>
<keyword evidence="2" id="KW-0547">Nucleotide-binding</keyword>
<dbReference type="Pfam" id="PF00069">
    <property type="entry name" value="Pkinase"/>
    <property type="match status" value="1"/>
</dbReference>
<keyword evidence="3 7" id="KW-0418">Kinase</keyword>
<evidence type="ECO:0000256" key="1">
    <source>
        <dbReference type="ARBA" id="ARBA00022679"/>
    </source>
</evidence>
<proteinExistence type="predicted"/>
<dbReference type="SUPFAM" id="SSF56112">
    <property type="entry name" value="Protein kinase-like (PK-like)"/>
    <property type="match status" value="1"/>
</dbReference>
<protein>
    <submittedName>
        <fullName evidence="7">Serine/threonine protein kinase</fullName>
    </submittedName>
</protein>
<dbReference type="InterPro" id="IPR000719">
    <property type="entry name" value="Prot_kinase_dom"/>
</dbReference>
<dbReference type="AlphaFoldDB" id="A0A9D9EFZ9"/>
<dbReference type="Gene3D" id="1.10.510.10">
    <property type="entry name" value="Transferase(Phosphotransferase) domain 1"/>
    <property type="match status" value="1"/>
</dbReference>
<dbReference type="PROSITE" id="PS00108">
    <property type="entry name" value="PROTEIN_KINASE_ST"/>
    <property type="match status" value="1"/>
</dbReference>
<keyword evidence="1" id="KW-0808">Transferase</keyword>
<evidence type="ECO:0000256" key="4">
    <source>
        <dbReference type="ARBA" id="ARBA00022840"/>
    </source>
</evidence>
<keyword evidence="5" id="KW-0812">Transmembrane</keyword>
<keyword evidence="5" id="KW-0472">Membrane</keyword>
<organism evidence="7 8">
    <name type="scientific">Candidatus Cryptobacteroides merdavium</name>
    <dbReference type="NCBI Taxonomy" id="2840769"/>
    <lineage>
        <taxon>Bacteria</taxon>
        <taxon>Pseudomonadati</taxon>
        <taxon>Bacteroidota</taxon>
        <taxon>Bacteroidia</taxon>
        <taxon>Bacteroidales</taxon>
        <taxon>Candidatus Cryptobacteroides</taxon>
    </lineage>
</organism>
<dbReference type="Gene3D" id="3.30.200.20">
    <property type="entry name" value="Phosphorylase Kinase, domain 1"/>
    <property type="match status" value="1"/>
</dbReference>
<reference evidence="7" key="2">
    <citation type="journal article" date="2021" name="PeerJ">
        <title>Extensive microbial diversity within the chicken gut microbiome revealed by metagenomics and culture.</title>
        <authorList>
            <person name="Gilroy R."/>
            <person name="Ravi A."/>
            <person name="Getino M."/>
            <person name="Pursley I."/>
            <person name="Horton D.L."/>
            <person name="Alikhan N.F."/>
            <person name="Baker D."/>
            <person name="Gharbi K."/>
            <person name="Hall N."/>
            <person name="Watson M."/>
            <person name="Adriaenssens E.M."/>
            <person name="Foster-Nyarko E."/>
            <person name="Jarju S."/>
            <person name="Secka A."/>
            <person name="Antonio M."/>
            <person name="Oren A."/>
            <person name="Chaudhuri R.R."/>
            <person name="La Ragione R."/>
            <person name="Hildebrand F."/>
            <person name="Pallen M.J."/>
        </authorList>
    </citation>
    <scope>NUCLEOTIDE SEQUENCE</scope>
    <source>
        <strain evidence="7">D5-748</strain>
    </source>
</reference>
<dbReference type="PANTHER" id="PTHR44329:SF288">
    <property type="entry name" value="MITOGEN-ACTIVATED PROTEIN KINASE KINASE KINASE 20"/>
    <property type="match status" value="1"/>
</dbReference>
<accession>A0A9D9EFZ9</accession>
<evidence type="ECO:0000313" key="7">
    <source>
        <dbReference type="EMBL" id="MBO8445655.1"/>
    </source>
</evidence>
<dbReference type="EMBL" id="JADIMO010000100">
    <property type="protein sequence ID" value="MBO8445655.1"/>
    <property type="molecule type" value="Genomic_DNA"/>
</dbReference>
<dbReference type="PROSITE" id="PS50011">
    <property type="entry name" value="PROTEIN_KINASE_DOM"/>
    <property type="match status" value="1"/>
</dbReference>
<evidence type="ECO:0000256" key="2">
    <source>
        <dbReference type="ARBA" id="ARBA00022741"/>
    </source>
</evidence>
<feature type="domain" description="Protein kinase" evidence="6">
    <location>
        <begin position="19"/>
        <end position="284"/>
    </location>
</feature>
<keyword evidence="4" id="KW-0067">ATP-binding</keyword>
<evidence type="ECO:0000256" key="5">
    <source>
        <dbReference type="SAM" id="Phobius"/>
    </source>
</evidence>
<evidence type="ECO:0000313" key="8">
    <source>
        <dbReference type="Proteomes" id="UP000823619"/>
    </source>
</evidence>
<dbReference type="SMART" id="SM00220">
    <property type="entry name" value="S_TKc"/>
    <property type="match status" value="1"/>
</dbReference>
<feature type="transmembrane region" description="Helical" evidence="5">
    <location>
        <begin position="289"/>
        <end position="309"/>
    </location>
</feature>
<keyword evidence="7" id="KW-0723">Serine/threonine-protein kinase</keyword>
<keyword evidence="5" id="KW-1133">Transmembrane helix</keyword>
<evidence type="ECO:0000256" key="3">
    <source>
        <dbReference type="ARBA" id="ARBA00022777"/>
    </source>
</evidence>
<comment type="caution">
    <text evidence="7">The sequence shown here is derived from an EMBL/GenBank/DDBJ whole genome shotgun (WGS) entry which is preliminary data.</text>
</comment>
<evidence type="ECO:0000259" key="6">
    <source>
        <dbReference type="PROSITE" id="PS50011"/>
    </source>
</evidence>
<dbReference type="InterPro" id="IPR051681">
    <property type="entry name" value="Ser/Thr_Kinases-Pseudokinases"/>
</dbReference>
<dbReference type="GO" id="GO:0005524">
    <property type="term" value="F:ATP binding"/>
    <property type="evidence" value="ECO:0007669"/>
    <property type="project" value="UniProtKB-KW"/>
</dbReference>
<dbReference type="InterPro" id="IPR011009">
    <property type="entry name" value="Kinase-like_dom_sf"/>
</dbReference>
<dbReference type="Proteomes" id="UP000823619">
    <property type="component" value="Unassembled WGS sequence"/>
</dbReference>
<name>A0A9D9EFZ9_9BACT</name>
<gene>
    <name evidence="7" type="ORF">IAC23_08205</name>
</gene>
<reference evidence="7" key="1">
    <citation type="submission" date="2020-10" db="EMBL/GenBank/DDBJ databases">
        <authorList>
            <person name="Gilroy R."/>
        </authorList>
    </citation>
    <scope>NUCLEOTIDE SEQUENCE</scope>
    <source>
        <strain evidence="7">D5-748</strain>
    </source>
</reference>
<sequence length="382" mass="41824">MVDIRQIYETGRLFDGHYRLLKPLSTAGGSADVWLAADVNTVDGDLDVDKATKVAIKIYRPRNIIDMEGEFQFRNEFRKVFSCHHENIIQPTYFSIFQETPYLVMPYCPAGSSENLIGRIKDSEGLWKYICQVASGLAYLHEHVPQIIHQDIKPANVLIDDNGNYAITDFGISAEMGGMDAGSEDESGGTFAYMAPERFVEGTPPMPESDIWAFGATIYEMISGDVPFGNEGGRVQDRDTAVPPLGQDVPESIRQLVCSCLSYDPASRPTARGIVDMVMKRRYSKNRKLAAIISAVAVCVSVILVVIFASGHASDVEENFSSMCGRGDALVAAEADAIARNGGVPDLSCITGLEQAVVLYHNACNDVPKNFKGREAVLHKVE</sequence>
<dbReference type="GO" id="GO:0004674">
    <property type="term" value="F:protein serine/threonine kinase activity"/>
    <property type="evidence" value="ECO:0007669"/>
    <property type="project" value="UniProtKB-KW"/>
</dbReference>
<dbReference type="CDD" id="cd14014">
    <property type="entry name" value="STKc_PknB_like"/>
    <property type="match status" value="1"/>
</dbReference>
<dbReference type="InterPro" id="IPR008271">
    <property type="entry name" value="Ser/Thr_kinase_AS"/>
</dbReference>